<protein>
    <submittedName>
        <fullName evidence="1">Uncharacterized protein</fullName>
    </submittedName>
</protein>
<organism evidence="1 2">
    <name type="scientific">Violaceomyces palustris</name>
    <dbReference type="NCBI Taxonomy" id="1673888"/>
    <lineage>
        <taxon>Eukaryota</taxon>
        <taxon>Fungi</taxon>
        <taxon>Dikarya</taxon>
        <taxon>Basidiomycota</taxon>
        <taxon>Ustilaginomycotina</taxon>
        <taxon>Ustilaginomycetes</taxon>
        <taxon>Violaceomycetales</taxon>
        <taxon>Violaceomycetaceae</taxon>
        <taxon>Violaceomyces</taxon>
    </lineage>
</organism>
<dbReference type="Proteomes" id="UP000245626">
    <property type="component" value="Unassembled WGS sequence"/>
</dbReference>
<reference evidence="1 2" key="1">
    <citation type="journal article" date="2018" name="Mol. Biol. Evol.">
        <title>Broad Genomic Sampling Reveals a Smut Pathogenic Ancestry of the Fungal Clade Ustilaginomycotina.</title>
        <authorList>
            <person name="Kijpornyongpan T."/>
            <person name="Mondo S.J."/>
            <person name="Barry K."/>
            <person name="Sandor L."/>
            <person name="Lee J."/>
            <person name="Lipzen A."/>
            <person name="Pangilinan J."/>
            <person name="LaButti K."/>
            <person name="Hainaut M."/>
            <person name="Henrissat B."/>
            <person name="Grigoriev I.V."/>
            <person name="Spatafora J.W."/>
            <person name="Aime M.C."/>
        </authorList>
    </citation>
    <scope>NUCLEOTIDE SEQUENCE [LARGE SCALE GENOMIC DNA]</scope>
    <source>
        <strain evidence="1 2">SA 807</strain>
    </source>
</reference>
<evidence type="ECO:0000313" key="1">
    <source>
        <dbReference type="EMBL" id="PWN49772.1"/>
    </source>
</evidence>
<proteinExistence type="predicted"/>
<name>A0ACD0NVC0_9BASI</name>
<evidence type="ECO:0000313" key="2">
    <source>
        <dbReference type="Proteomes" id="UP000245626"/>
    </source>
</evidence>
<sequence>MQKVSSLLSDLFSSSFKLAVPSLFRGMVQNLQDQVLKDKIMSFIEHGFSPSLIEMMANDQTTKEGIKTQIKLACEEELGDVVLRLSTEDCFDLLCDLAVRHGRNLKVWGPPCACSFARCLPCLERLVRSIKTTPPTPPADIKPIDATDLIEWIEELIEGEEDYDSWNESADWRARVTAAWERMAEILWQTASDIDPLSLARVKCAHQTLTKLNGLDLFYTVVTREITALDANKETITGLEAGSMTLSGQYERMKRENKKLKAKDGKAAADEVDEVGADYRRALARAVREQGNTAYAAELYQEATEHYTRAIGYDATEPIYPLNRAACLLKLKRFSEAEKDCTAALLLDPGNHKAFFRRGVSKAGMGKVDEAREDFESVLRLQESNPQAREELRKLSEQFLAEAPTNSDAEGLEVGEVEPPLRSALKKGKGKATLNPSLEARPSAFAARSPGRAAGAVLTSTSSESSHAIPAKGRAIPTRAKDGIAEIAKGLQQIWKEPVPKARDKGGSQLAPEEMAASSDIASVGTETLSSTSPVAGATSLPGSGYQRESSPVPAPSTPPTSNKSRSQHSWIQDEGGPKHGFEDQGVGLVPERAPSSTSSCSDANDRGDTTEEEPTPPLPAGAMKVSDEQLDERWRLAEEAAMQVSFAYLFGLIVEQRTGVDVLSQAGFGKGRFLDELGWEAGRGRVEEEGETCDSTDTRREGVIQGDGEGG</sequence>
<gene>
    <name evidence="1" type="ORF">IE53DRAFT_362895</name>
</gene>
<accession>A0ACD0NVC0</accession>
<dbReference type="EMBL" id="KZ820008">
    <property type="protein sequence ID" value="PWN49772.1"/>
    <property type="molecule type" value="Genomic_DNA"/>
</dbReference>
<keyword evidence="2" id="KW-1185">Reference proteome</keyword>